<dbReference type="PANTHER" id="PTHR34477:SF5">
    <property type="entry name" value="BSL5627 PROTEIN"/>
    <property type="match status" value="1"/>
</dbReference>
<dbReference type="SUPFAM" id="SSF82771">
    <property type="entry name" value="GIY-YIG endonuclease"/>
    <property type="match status" value="1"/>
</dbReference>
<dbReference type="PANTHER" id="PTHR34477">
    <property type="entry name" value="UPF0213 PROTEIN YHBQ"/>
    <property type="match status" value="1"/>
</dbReference>
<protein>
    <submittedName>
        <fullName evidence="3">Putative endonuclease</fullName>
    </submittedName>
</protein>
<comment type="caution">
    <text evidence="3">The sequence shown here is derived from an EMBL/GenBank/DDBJ whole genome shotgun (WGS) entry which is preliminary data.</text>
</comment>
<reference evidence="3 4" key="1">
    <citation type="submission" date="2020-08" db="EMBL/GenBank/DDBJ databases">
        <title>Genomic Encyclopedia of Type Strains, Phase IV (KMG-IV): sequencing the most valuable type-strain genomes for metagenomic binning, comparative biology and taxonomic classification.</title>
        <authorList>
            <person name="Goeker M."/>
        </authorList>
    </citation>
    <scope>NUCLEOTIDE SEQUENCE [LARGE SCALE GENOMIC DNA]</scope>
    <source>
        <strain evidence="3 4">DSM 26189</strain>
    </source>
</reference>
<accession>A0A7W6FQH9</accession>
<evidence type="ECO:0000259" key="2">
    <source>
        <dbReference type="PROSITE" id="PS50164"/>
    </source>
</evidence>
<keyword evidence="3" id="KW-0255">Endonuclease</keyword>
<keyword evidence="3" id="KW-0540">Nuclease</keyword>
<dbReference type="RefSeq" id="WP_246343733.1">
    <property type="nucleotide sequence ID" value="NZ_BSPS01000098.1"/>
</dbReference>
<evidence type="ECO:0000256" key="1">
    <source>
        <dbReference type="ARBA" id="ARBA00007435"/>
    </source>
</evidence>
<organism evidence="3 4">
    <name type="scientific">Sphingobium jiangsuense</name>
    <dbReference type="NCBI Taxonomy" id="870476"/>
    <lineage>
        <taxon>Bacteria</taxon>
        <taxon>Pseudomonadati</taxon>
        <taxon>Pseudomonadota</taxon>
        <taxon>Alphaproteobacteria</taxon>
        <taxon>Sphingomonadales</taxon>
        <taxon>Sphingomonadaceae</taxon>
        <taxon>Sphingobium</taxon>
    </lineage>
</organism>
<evidence type="ECO:0000313" key="3">
    <source>
        <dbReference type="EMBL" id="MBB3926955.1"/>
    </source>
</evidence>
<dbReference type="AlphaFoldDB" id="A0A7W6FQH9"/>
<feature type="domain" description="GIY-YIG" evidence="2">
    <location>
        <begin position="19"/>
        <end position="96"/>
    </location>
</feature>
<keyword evidence="4" id="KW-1185">Reference proteome</keyword>
<evidence type="ECO:0000313" key="4">
    <source>
        <dbReference type="Proteomes" id="UP000571950"/>
    </source>
</evidence>
<dbReference type="CDD" id="cd10448">
    <property type="entry name" value="GIY-YIG_unchar_3"/>
    <property type="match status" value="1"/>
</dbReference>
<gene>
    <name evidence="3" type="ORF">GGR43_002678</name>
</gene>
<name>A0A7W6FQH9_9SPHN</name>
<dbReference type="Gene3D" id="3.40.1440.10">
    <property type="entry name" value="GIY-YIG endonuclease"/>
    <property type="match status" value="1"/>
</dbReference>
<dbReference type="Proteomes" id="UP000571950">
    <property type="component" value="Unassembled WGS sequence"/>
</dbReference>
<dbReference type="Pfam" id="PF01541">
    <property type="entry name" value="GIY-YIG"/>
    <property type="match status" value="1"/>
</dbReference>
<proteinExistence type="inferred from homology"/>
<dbReference type="EMBL" id="JACIDT010000009">
    <property type="protein sequence ID" value="MBB3926955.1"/>
    <property type="molecule type" value="Genomic_DNA"/>
</dbReference>
<comment type="similarity">
    <text evidence="1">Belongs to the UPF0213 family.</text>
</comment>
<keyword evidence="3" id="KW-0378">Hydrolase</keyword>
<sequence length="121" mass="13956">MLNLFQHPFGGTLGADMEKQPCVYILSSKPYGTLYIGVTSDLISRLHQHRSNGLRGFTARHAVHLLVRFEMFGDMERAILREKQLKRWHRQWKINLIESDNPHWADLAPSLGLHPLRPDGC</sequence>
<dbReference type="InterPro" id="IPR000305">
    <property type="entry name" value="GIY-YIG_endonuc"/>
</dbReference>
<dbReference type="GO" id="GO:0004519">
    <property type="term" value="F:endonuclease activity"/>
    <property type="evidence" value="ECO:0007669"/>
    <property type="project" value="UniProtKB-KW"/>
</dbReference>
<dbReference type="InterPro" id="IPR050190">
    <property type="entry name" value="UPF0213_domain"/>
</dbReference>
<dbReference type="InterPro" id="IPR035901">
    <property type="entry name" value="GIY-YIG_endonuc_sf"/>
</dbReference>
<dbReference type="PROSITE" id="PS50164">
    <property type="entry name" value="GIY_YIG"/>
    <property type="match status" value="1"/>
</dbReference>